<dbReference type="EMBL" id="CP044427">
    <property type="protein sequence ID" value="QFG70162.1"/>
    <property type="molecule type" value="Genomic_DNA"/>
</dbReference>
<evidence type="ECO:0000256" key="2">
    <source>
        <dbReference type="ARBA" id="ARBA00022857"/>
    </source>
</evidence>
<evidence type="ECO:0000256" key="3">
    <source>
        <dbReference type="ARBA" id="ARBA00023002"/>
    </source>
</evidence>
<evidence type="ECO:0000259" key="7">
    <source>
        <dbReference type="Pfam" id="PF00248"/>
    </source>
</evidence>
<comment type="similarity">
    <text evidence="1">Belongs to the aldo/keto reductase family.</text>
</comment>
<dbReference type="Pfam" id="PF00248">
    <property type="entry name" value="Aldo_ket_red"/>
    <property type="match status" value="1"/>
</dbReference>
<dbReference type="GO" id="GO:0016616">
    <property type="term" value="F:oxidoreductase activity, acting on the CH-OH group of donors, NAD or NADP as acceptor"/>
    <property type="evidence" value="ECO:0007669"/>
    <property type="project" value="UniProtKB-ARBA"/>
</dbReference>
<keyword evidence="3" id="KW-0560">Oxidoreductase</keyword>
<sequence>MGLHRCRNRSERGRRFAGWNSPGFLGVYSVRRERVPTHSHRRGADVSSSAPSIELNNGVQIPQVGYGVFQVPEDGTQQAVETAIEAGYRHIDTAAGYYNEAGVGAAIKASGLPREELFVTTKLRNGDQGFDTALGAFEDSRKALGLDVVDLYLVHWPVPSKGLYVETWGAFEKLYAQGAVRAIGVSNFLPEHLATLLEQAEVVPAVNQIEVHPTFQNVATQEATRAAGIAVEAYSPLGQGTDLGDPAVTTIAERIGVTAGQVVLRWHLQQGTIVIPKSVTPERIRSNIDLTGFELTRDDMATISAMEKGQRIGADPATAAFTQYRS</sequence>
<feature type="site" description="Lowers pKa of active site Tyr" evidence="6">
    <location>
        <position position="122"/>
    </location>
</feature>
<evidence type="ECO:0000313" key="9">
    <source>
        <dbReference type="Proteomes" id="UP000326546"/>
    </source>
</evidence>
<reference evidence="8 9" key="1">
    <citation type="submission" date="2019-09" db="EMBL/GenBank/DDBJ databases">
        <title>Serinicoccus pratensis sp. nov., isolated from meadow soil.</title>
        <authorList>
            <person name="Zhang W."/>
        </authorList>
    </citation>
    <scope>NUCLEOTIDE SEQUENCE [LARGE SCALE GENOMIC DNA]</scope>
    <source>
        <strain evidence="8 9">W204</strain>
    </source>
</reference>
<dbReference type="PROSITE" id="PS00062">
    <property type="entry name" value="ALDOKETO_REDUCTASE_2"/>
    <property type="match status" value="1"/>
</dbReference>
<dbReference type="KEGG" id="serw:FY030_05185"/>
<proteinExistence type="inferred from homology"/>
<gene>
    <name evidence="8" type="ORF">FY030_05185</name>
</gene>
<dbReference type="PROSITE" id="PS00063">
    <property type="entry name" value="ALDOKETO_REDUCTASE_3"/>
    <property type="match status" value="1"/>
</dbReference>
<evidence type="ECO:0000256" key="1">
    <source>
        <dbReference type="ARBA" id="ARBA00007905"/>
    </source>
</evidence>
<evidence type="ECO:0000256" key="6">
    <source>
        <dbReference type="PIRSR" id="PIRSR000097-3"/>
    </source>
</evidence>
<name>A0A5J6VAJ6_9MICO</name>
<accession>A0A5J6VAJ6</accession>
<organism evidence="8 9">
    <name type="scientific">Ornithinimicrobium pratense</name>
    <dbReference type="NCBI Taxonomy" id="2593973"/>
    <lineage>
        <taxon>Bacteria</taxon>
        <taxon>Bacillati</taxon>
        <taxon>Actinomycetota</taxon>
        <taxon>Actinomycetes</taxon>
        <taxon>Micrococcales</taxon>
        <taxon>Ornithinimicrobiaceae</taxon>
        <taxon>Ornithinimicrobium</taxon>
    </lineage>
</organism>
<dbReference type="PIRSF" id="PIRSF000097">
    <property type="entry name" value="AKR"/>
    <property type="match status" value="1"/>
</dbReference>
<feature type="active site" description="Proton donor" evidence="4">
    <location>
        <position position="97"/>
    </location>
</feature>
<dbReference type="OrthoDB" id="9804790at2"/>
<evidence type="ECO:0000256" key="4">
    <source>
        <dbReference type="PIRSR" id="PIRSR000097-1"/>
    </source>
</evidence>
<dbReference type="InterPro" id="IPR036812">
    <property type="entry name" value="NAD(P)_OxRdtase_dom_sf"/>
</dbReference>
<dbReference type="Proteomes" id="UP000326546">
    <property type="component" value="Chromosome"/>
</dbReference>
<dbReference type="FunFam" id="3.20.20.100:FF:000015">
    <property type="entry name" value="Oxidoreductase, aldo/keto reductase family"/>
    <property type="match status" value="1"/>
</dbReference>
<keyword evidence="9" id="KW-1185">Reference proteome</keyword>
<dbReference type="InterPro" id="IPR020471">
    <property type="entry name" value="AKR"/>
</dbReference>
<dbReference type="PANTHER" id="PTHR43827:SF3">
    <property type="entry name" value="NADP-DEPENDENT OXIDOREDUCTASE DOMAIN-CONTAINING PROTEIN"/>
    <property type="match status" value="1"/>
</dbReference>
<evidence type="ECO:0000256" key="5">
    <source>
        <dbReference type="PIRSR" id="PIRSR000097-2"/>
    </source>
</evidence>
<dbReference type="PROSITE" id="PS00798">
    <property type="entry name" value="ALDOKETO_REDUCTASE_1"/>
    <property type="match status" value="1"/>
</dbReference>
<dbReference type="AlphaFoldDB" id="A0A5J6VAJ6"/>
<feature type="binding site" evidence="5">
    <location>
        <position position="155"/>
    </location>
    <ligand>
        <name>substrate</name>
    </ligand>
</feature>
<feature type="domain" description="NADP-dependent oxidoreductase" evidence="7">
    <location>
        <begin position="70"/>
        <end position="306"/>
    </location>
</feature>
<evidence type="ECO:0000313" key="8">
    <source>
        <dbReference type="EMBL" id="QFG70162.1"/>
    </source>
</evidence>
<keyword evidence="2" id="KW-0521">NADP</keyword>
<dbReference type="Gene3D" id="3.20.20.100">
    <property type="entry name" value="NADP-dependent oxidoreductase domain"/>
    <property type="match status" value="1"/>
</dbReference>
<dbReference type="InterPro" id="IPR018170">
    <property type="entry name" value="Aldo/ket_reductase_CS"/>
</dbReference>
<dbReference type="PRINTS" id="PR00069">
    <property type="entry name" value="ALDKETRDTASE"/>
</dbReference>
<protein>
    <submittedName>
        <fullName evidence="8">Aldo/keto reductase</fullName>
    </submittedName>
</protein>
<dbReference type="PANTHER" id="PTHR43827">
    <property type="entry name" value="2,5-DIKETO-D-GLUCONIC ACID REDUCTASE"/>
    <property type="match status" value="1"/>
</dbReference>
<dbReference type="SUPFAM" id="SSF51430">
    <property type="entry name" value="NAD(P)-linked oxidoreductase"/>
    <property type="match status" value="1"/>
</dbReference>
<dbReference type="InterPro" id="IPR023210">
    <property type="entry name" value="NADP_OxRdtase_dom"/>
</dbReference>